<gene>
    <name evidence="2" type="ORF">C446_00926</name>
</gene>
<dbReference type="Proteomes" id="UP000011607">
    <property type="component" value="Unassembled WGS sequence"/>
</dbReference>
<name>M0MQT7_9EURY</name>
<feature type="compositionally biased region" description="Polar residues" evidence="1">
    <location>
        <begin position="60"/>
        <end position="70"/>
    </location>
</feature>
<feature type="region of interest" description="Disordered" evidence="1">
    <location>
        <begin position="60"/>
        <end position="79"/>
    </location>
</feature>
<evidence type="ECO:0000256" key="1">
    <source>
        <dbReference type="SAM" id="MobiDB-lite"/>
    </source>
</evidence>
<accession>M0MQT7</accession>
<organism evidence="2 3">
    <name type="scientific">Halobiforma nitratireducens JCM 10879</name>
    <dbReference type="NCBI Taxonomy" id="1227454"/>
    <lineage>
        <taxon>Archaea</taxon>
        <taxon>Methanobacteriati</taxon>
        <taxon>Methanobacteriota</taxon>
        <taxon>Stenosarchaea group</taxon>
        <taxon>Halobacteria</taxon>
        <taxon>Halobacteriales</taxon>
        <taxon>Natrialbaceae</taxon>
        <taxon>Halobiforma</taxon>
    </lineage>
</organism>
<comment type="caution">
    <text evidence="2">The sequence shown here is derived from an EMBL/GenBank/DDBJ whole genome shotgun (WGS) entry which is preliminary data.</text>
</comment>
<evidence type="ECO:0000313" key="2">
    <source>
        <dbReference type="EMBL" id="EMA46840.1"/>
    </source>
</evidence>
<reference evidence="2 3" key="1">
    <citation type="journal article" date="2014" name="PLoS Genet.">
        <title>Phylogenetically driven sequencing of extremely halophilic archaea reveals strategies for static and dynamic osmo-response.</title>
        <authorList>
            <person name="Becker E.A."/>
            <person name="Seitzer P.M."/>
            <person name="Tritt A."/>
            <person name="Larsen D."/>
            <person name="Krusor M."/>
            <person name="Yao A.I."/>
            <person name="Wu D."/>
            <person name="Madern D."/>
            <person name="Eisen J.A."/>
            <person name="Darling A.E."/>
            <person name="Facciotti M.T."/>
        </authorList>
    </citation>
    <scope>NUCLEOTIDE SEQUENCE [LARGE SCALE GENOMIC DNA]</scope>
    <source>
        <strain evidence="2 3">JCM 10879</strain>
    </source>
</reference>
<evidence type="ECO:0000313" key="3">
    <source>
        <dbReference type="Proteomes" id="UP000011607"/>
    </source>
</evidence>
<dbReference type="AlphaFoldDB" id="M0MQT7"/>
<sequence length="92" mass="10409">MWGRELPADPAVRSGEGRRRHSTRLHLEETVEYDPDSERVRISRLCGSSATSAIDPDWTRSSGCTINSPGETRPSLRFDGYDWEKTPRAFAD</sequence>
<feature type="region of interest" description="Disordered" evidence="1">
    <location>
        <begin position="1"/>
        <end position="27"/>
    </location>
</feature>
<keyword evidence="3" id="KW-1185">Reference proteome</keyword>
<protein>
    <submittedName>
        <fullName evidence="2">Uncharacterized protein</fullName>
    </submittedName>
</protein>
<proteinExistence type="predicted"/>
<dbReference type="EMBL" id="AOMA01000006">
    <property type="protein sequence ID" value="EMA46840.1"/>
    <property type="molecule type" value="Genomic_DNA"/>
</dbReference>